<dbReference type="Gene3D" id="3.40.50.1820">
    <property type="entry name" value="alpha/beta hydrolase"/>
    <property type="match status" value="1"/>
</dbReference>
<evidence type="ECO:0000313" key="2">
    <source>
        <dbReference type="EMBL" id="TKT09053.1"/>
    </source>
</evidence>
<protein>
    <submittedName>
        <fullName evidence="2">Alpha/beta fold hydrolase</fullName>
    </submittedName>
</protein>
<reference evidence="2 3" key="1">
    <citation type="submission" date="2019-04" db="EMBL/GenBank/DDBJ databases">
        <title>Streptomyces lasaliensis sp.nov., an Actinomycete isolated from soil which produces the polyether antibiotic lasalocid.</title>
        <authorList>
            <person name="Erwin G."/>
            <person name="Haber C."/>
        </authorList>
    </citation>
    <scope>NUCLEOTIDE SEQUENCE [LARGE SCALE GENOMIC DNA]</scope>
    <source>
        <strain evidence="2 3">DSM 40089</strain>
    </source>
</reference>
<dbReference type="InterPro" id="IPR000639">
    <property type="entry name" value="Epox_hydrolase-like"/>
</dbReference>
<keyword evidence="2" id="KW-0378">Hydrolase</keyword>
<dbReference type="RefSeq" id="WP_137301006.1">
    <property type="nucleotide sequence ID" value="NZ_BMVD01000001.1"/>
</dbReference>
<dbReference type="SUPFAM" id="SSF53474">
    <property type="entry name" value="alpha/beta-Hydrolases"/>
    <property type="match status" value="1"/>
</dbReference>
<dbReference type="InterPro" id="IPR000073">
    <property type="entry name" value="AB_hydrolase_1"/>
</dbReference>
<dbReference type="PRINTS" id="PR00111">
    <property type="entry name" value="ABHYDROLASE"/>
</dbReference>
<gene>
    <name evidence="2" type="ORF">E4U92_15850</name>
</gene>
<dbReference type="GO" id="GO:0016787">
    <property type="term" value="F:hydrolase activity"/>
    <property type="evidence" value="ECO:0007669"/>
    <property type="project" value="UniProtKB-KW"/>
</dbReference>
<comment type="caution">
    <text evidence="2">The sequence shown here is derived from an EMBL/GenBank/DDBJ whole genome shotgun (WGS) entry which is preliminary data.</text>
</comment>
<dbReference type="Pfam" id="PF00561">
    <property type="entry name" value="Abhydrolase_1"/>
    <property type="match status" value="1"/>
</dbReference>
<dbReference type="PRINTS" id="PR00412">
    <property type="entry name" value="EPOXHYDRLASE"/>
</dbReference>
<accession>A0A4V6AXV4</accession>
<evidence type="ECO:0000313" key="3">
    <source>
        <dbReference type="Proteomes" id="UP000308632"/>
    </source>
</evidence>
<dbReference type="GO" id="GO:0016020">
    <property type="term" value="C:membrane"/>
    <property type="evidence" value="ECO:0007669"/>
    <property type="project" value="TreeGrafter"/>
</dbReference>
<proteinExistence type="predicted"/>
<dbReference type="PANTHER" id="PTHR43798">
    <property type="entry name" value="MONOACYLGLYCEROL LIPASE"/>
    <property type="match status" value="1"/>
</dbReference>
<dbReference type="InterPro" id="IPR050266">
    <property type="entry name" value="AB_hydrolase_sf"/>
</dbReference>
<dbReference type="Proteomes" id="UP000308632">
    <property type="component" value="Unassembled WGS sequence"/>
</dbReference>
<dbReference type="EMBL" id="SZPR01000012">
    <property type="protein sequence ID" value="TKT09053.1"/>
    <property type="molecule type" value="Genomic_DNA"/>
</dbReference>
<dbReference type="AlphaFoldDB" id="A0A4V6AXV4"/>
<dbReference type="InterPro" id="IPR029058">
    <property type="entry name" value="AB_hydrolase_fold"/>
</dbReference>
<organism evidence="2 3">
    <name type="scientific">Streptomyces galbus</name>
    <dbReference type="NCBI Taxonomy" id="33898"/>
    <lineage>
        <taxon>Bacteria</taxon>
        <taxon>Bacillati</taxon>
        <taxon>Actinomycetota</taxon>
        <taxon>Actinomycetes</taxon>
        <taxon>Kitasatosporales</taxon>
        <taxon>Streptomycetaceae</taxon>
        <taxon>Streptomyces</taxon>
    </lineage>
</organism>
<dbReference type="PANTHER" id="PTHR43798:SF33">
    <property type="entry name" value="HYDROLASE, PUTATIVE (AFU_ORTHOLOGUE AFUA_2G14860)-RELATED"/>
    <property type="match status" value="1"/>
</dbReference>
<feature type="domain" description="AB hydrolase-1" evidence="1">
    <location>
        <begin position="28"/>
        <end position="258"/>
    </location>
</feature>
<evidence type="ECO:0000259" key="1">
    <source>
        <dbReference type="Pfam" id="PF00561"/>
    </source>
</evidence>
<sequence length="280" mass="30349">MREASDLRSFASADGRLAYRDTGGPGAPVVLLHAGFLDHTMWDECIPALAREFRVIAPDVRGHGRSANASRPFRQEDDLAELLRHLGVGPAVLVGVSMGAVIAVGAALEHPDLVRALVISGGGTGERELTEPWARQAGAAQFRALAAGDIEAWHRASDAWAHGPERPREAVRPEIYTRLREMRQRTIGKHTPGEPDHHVAVEDLAARADRIAVPVLALNGAQDTPELRAMAESIARSAPRGRTAVIDDAAHFPNLERPEEYTRILTDFLHALDQELPVGS</sequence>
<name>A0A4V6AXV4_STRGB</name>